<keyword evidence="1" id="KW-0808">Transferase</keyword>
<keyword evidence="2" id="KW-0547">Nucleotide-binding</keyword>
<dbReference type="Proteomes" id="UP000542720">
    <property type="component" value="Unassembled WGS sequence"/>
</dbReference>
<comment type="caution">
    <text evidence="11">The sequence shown here is derived from an EMBL/GenBank/DDBJ whole genome shotgun (WGS) entry which is preliminary data.</text>
</comment>
<dbReference type="PANTHER" id="PTHR48013">
    <property type="entry name" value="DUAL SPECIFICITY MITOGEN-ACTIVATED PROTEIN KINASE KINASE 5-RELATED"/>
    <property type="match status" value="1"/>
</dbReference>
<evidence type="ECO:0000256" key="1">
    <source>
        <dbReference type="ARBA" id="ARBA00022679"/>
    </source>
</evidence>
<evidence type="ECO:0000256" key="8">
    <source>
        <dbReference type="ARBA" id="ARBA00049299"/>
    </source>
</evidence>
<keyword evidence="11" id="KW-0723">Serine/threonine-protein kinase</keyword>
<evidence type="ECO:0000256" key="2">
    <source>
        <dbReference type="ARBA" id="ARBA00022741"/>
    </source>
</evidence>
<accession>A0A7W4QDF1</accession>
<dbReference type="InterPro" id="IPR000719">
    <property type="entry name" value="Prot_kinase_dom"/>
</dbReference>
<evidence type="ECO:0000259" key="10">
    <source>
        <dbReference type="PROSITE" id="PS50011"/>
    </source>
</evidence>
<evidence type="ECO:0000313" key="11">
    <source>
        <dbReference type="EMBL" id="MBB2494478.1"/>
    </source>
</evidence>
<evidence type="ECO:0000256" key="7">
    <source>
        <dbReference type="ARBA" id="ARBA00049014"/>
    </source>
</evidence>
<comment type="catalytic activity">
    <reaction evidence="9">
        <text>L-tyrosyl-[protein] + ATP = O-phospho-L-tyrosyl-[protein] + ADP + H(+)</text>
        <dbReference type="Rhea" id="RHEA:10596"/>
        <dbReference type="Rhea" id="RHEA-COMP:10136"/>
        <dbReference type="Rhea" id="RHEA-COMP:20101"/>
        <dbReference type="ChEBI" id="CHEBI:15378"/>
        <dbReference type="ChEBI" id="CHEBI:30616"/>
        <dbReference type="ChEBI" id="CHEBI:46858"/>
        <dbReference type="ChEBI" id="CHEBI:61978"/>
        <dbReference type="ChEBI" id="CHEBI:456216"/>
        <dbReference type="EC" id="2.7.12.2"/>
    </reaction>
</comment>
<dbReference type="SMART" id="SM00220">
    <property type="entry name" value="S_TKc"/>
    <property type="match status" value="1"/>
</dbReference>
<comment type="similarity">
    <text evidence="5">Belongs to the protein kinase superfamily. STE Ser/Thr protein kinase family. MAP kinase kinase subfamily.</text>
</comment>
<dbReference type="GO" id="GO:0004674">
    <property type="term" value="F:protein serine/threonine kinase activity"/>
    <property type="evidence" value="ECO:0007669"/>
    <property type="project" value="UniProtKB-KW"/>
</dbReference>
<dbReference type="Pfam" id="PF00069">
    <property type="entry name" value="Pkinase"/>
    <property type="match status" value="1"/>
</dbReference>
<comment type="catalytic activity">
    <reaction evidence="7">
        <text>L-seryl-[protein] + ATP = O-phospho-L-seryl-[protein] + ADP + H(+)</text>
        <dbReference type="Rhea" id="RHEA:17989"/>
        <dbReference type="Rhea" id="RHEA-COMP:9863"/>
        <dbReference type="Rhea" id="RHEA-COMP:11604"/>
        <dbReference type="ChEBI" id="CHEBI:15378"/>
        <dbReference type="ChEBI" id="CHEBI:29999"/>
        <dbReference type="ChEBI" id="CHEBI:30616"/>
        <dbReference type="ChEBI" id="CHEBI:83421"/>
        <dbReference type="ChEBI" id="CHEBI:456216"/>
        <dbReference type="EC" id="2.7.12.2"/>
    </reaction>
</comment>
<evidence type="ECO:0000256" key="4">
    <source>
        <dbReference type="ARBA" id="ARBA00022840"/>
    </source>
</evidence>
<dbReference type="SUPFAM" id="SSF56112">
    <property type="entry name" value="Protein kinase-like (PK-like)"/>
    <property type="match status" value="1"/>
</dbReference>
<evidence type="ECO:0000313" key="12">
    <source>
        <dbReference type="Proteomes" id="UP000542720"/>
    </source>
</evidence>
<evidence type="ECO:0000256" key="5">
    <source>
        <dbReference type="ARBA" id="ARBA00038035"/>
    </source>
</evidence>
<protein>
    <recommendedName>
        <fullName evidence="6">mitogen-activated protein kinase kinase</fullName>
        <ecNumber evidence="6">2.7.12.2</ecNumber>
    </recommendedName>
</protein>
<dbReference type="RefSeq" id="WP_183088055.1">
    <property type="nucleotide sequence ID" value="NZ_JACJUD010000002.1"/>
</dbReference>
<dbReference type="EMBL" id="JACJUD010000002">
    <property type="protein sequence ID" value="MBB2494478.1"/>
    <property type="molecule type" value="Genomic_DNA"/>
</dbReference>
<dbReference type="CDD" id="cd14014">
    <property type="entry name" value="STKc_PknB_like"/>
    <property type="match status" value="1"/>
</dbReference>
<evidence type="ECO:0000256" key="6">
    <source>
        <dbReference type="ARBA" id="ARBA00038999"/>
    </source>
</evidence>
<dbReference type="EC" id="2.7.12.2" evidence="6"/>
<keyword evidence="12" id="KW-1185">Reference proteome</keyword>
<sequence>MQGLPDRYQPIGSSFLGGMGGVIPCTDTVLERQVAIKFIKSSIDQRRMLDELAALMRVRSKHVVQVYDIVNTTEFGTGIVQEYIFGEDLIDGFVPPKDEITYYKNIWQIASGISDIHDAGTIHRDIKPNNMKLDPEGVIKIYDFGLSRQEGFNAATVGFIGTHGFAAPELYGESPKFTSAVDVYGFGATALFLALGSVPKELVCAYDKPVSRHHFNLTPLNLAPEIQSILNDCLHYSPEQRPPISAIKAALAKHILLNQHQALVVHKGVPTYLTSKNPSTTLEFTNIGKATIEYNGTDFIVIDVSGEVLINNRVVSNGAVLPGSCVVALGSPARRANEREFITFDISNPEITI</sequence>
<feature type="domain" description="Protein kinase" evidence="10">
    <location>
        <begin position="8"/>
        <end position="257"/>
    </location>
</feature>
<keyword evidence="4" id="KW-0067">ATP-binding</keyword>
<gene>
    <name evidence="11" type="ORF">H3H51_05550</name>
</gene>
<keyword evidence="3 11" id="KW-0418">Kinase</keyword>
<dbReference type="InterPro" id="IPR011009">
    <property type="entry name" value="Kinase-like_dom_sf"/>
</dbReference>
<dbReference type="PANTHER" id="PTHR48013:SF9">
    <property type="entry name" value="DUAL SPECIFICITY MITOGEN-ACTIVATED PROTEIN KINASE KINASE 5"/>
    <property type="match status" value="1"/>
</dbReference>
<proteinExistence type="inferred from homology"/>
<dbReference type="Gene3D" id="1.10.510.10">
    <property type="entry name" value="Transferase(Phosphotransferase) domain 1"/>
    <property type="match status" value="1"/>
</dbReference>
<name>A0A7W4QDF1_9GAMM</name>
<dbReference type="GO" id="GO:0005524">
    <property type="term" value="F:ATP binding"/>
    <property type="evidence" value="ECO:0007669"/>
    <property type="project" value="UniProtKB-KW"/>
</dbReference>
<dbReference type="AlphaFoldDB" id="A0A7W4QDF1"/>
<comment type="catalytic activity">
    <reaction evidence="8">
        <text>L-threonyl-[protein] + ATP = O-phospho-L-threonyl-[protein] + ADP + H(+)</text>
        <dbReference type="Rhea" id="RHEA:46608"/>
        <dbReference type="Rhea" id="RHEA-COMP:11060"/>
        <dbReference type="Rhea" id="RHEA-COMP:11605"/>
        <dbReference type="ChEBI" id="CHEBI:15378"/>
        <dbReference type="ChEBI" id="CHEBI:30013"/>
        <dbReference type="ChEBI" id="CHEBI:30616"/>
        <dbReference type="ChEBI" id="CHEBI:61977"/>
        <dbReference type="ChEBI" id="CHEBI:456216"/>
        <dbReference type="EC" id="2.7.12.2"/>
    </reaction>
</comment>
<evidence type="ECO:0000256" key="3">
    <source>
        <dbReference type="ARBA" id="ARBA00022777"/>
    </source>
</evidence>
<evidence type="ECO:0000256" key="9">
    <source>
        <dbReference type="ARBA" id="ARBA00051693"/>
    </source>
</evidence>
<reference evidence="11 12" key="1">
    <citation type="submission" date="2020-08" db="EMBL/GenBank/DDBJ databases">
        <authorList>
            <person name="Kim C.M."/>
        </authorList>
    </citation>
    <scope>NUCLEOTIDE SEQUENCE [LARGE SCALE GENOMIC DNA]</scope>
    <source>
        <strain evidence="11 12">UL070</strain>
    </source>
</reference>
<organism evidence="11 12">
    <name type="scientific">Aquipseudomonas ullengensis</name>
    <dbReference type="NCBI Taxonomy" id="2759166"/>
    <lineage>
        <taxon>Bacteria</taxon>
        <taxon>Pseudomonadati</taxon>
        <taxon>Pseudomonadota</taxon>
        <taxon>Gammaproteobacteria</taxon>
        <taxon>Pseudomonadales</taxon>
        <taxon>Pseudomonadaceae</taxon>
        <taxon>Aquipseudomonas</taxon>
    </lineage>
</organism>
<dbReference type="PROSITE" id="PS50011">
    <property type="entry name" value="PROTEIN_KINASE_DOM"/>
    <property type="match status" value="1"/>
</dbReference>